<sequence length="1348" mass="150424">MAAPVDNSEAPFARALREWVADLKESEDKKSPFYEKVLAAGSEDDGSEPFDARDPQVCSKRLSEFIEKLQQTRRDESKYLRLCARLEPFVDGITRLIKIFGTLAQAAPFEVGIAFAGAQLVLQLASQHVSAFNKMVDIMVEIERQLRCYDKFSVAFSDSADVHSLLLEAYKTIISFWHRASQILSRSSLRIAVSTLIKPLDAEWKICLEKLQRNSQAVLALAQATTAVESRQNQELDLTKKVAKWILAGEDAAKLLFRRDLAESRSIRHEGTCSWVFDQPGLKMWFDANSNAVAWYTAPPGSGKTVLSAAVAQYVEEKGNGQLIYYRFSFDDSTRRMPINALRSIALQLRTAMGKVPEEVMEIFNSEMQRHAYRLQDTEIAANVVEGFLKQVPRIHIVIDGLDECSDIQGALRLFSRLAGFENYGIVKWFFTSRDEPVIQAAMEKIQATELRPAKGTVMSDITTFLDANSANLAVRKCKDCVEYWTAASQENFLYSRLMLQLLCGDGVTCSDEIHEELRRFPPGLSGCYTRCLDSLTQRKDAERELARRMFVFLVFAAKPLTVNELRNALAIRMEPGFDDYQPGRVPSLELIKSLGGSLIRIEPESGSDAGPLVKFVHKSVVDFFKEDPSRLGIPAERTDLRNFFTSRKEGDLQLGRQCLKYLQFRRYQTDVEMPTVLANNNEHAFLKYAAAFWFQHLGDVEHNQELFSEVRSFLRSQAFRTCLAVQVHVRPHLFARYTGIGGGSIFSLGLEAGDMSKDDNITDPLPHWVELYKPDGRDISRALYDFIKDWHEVLVLHPEARNQCQLGQAAKLVFPGLASTMSKGIRVSTIKLPPGAHKAAMSSVYFNKSKASARVTYEGSSKTAAQWHDAPISSGEPSASGKIAFAPPTSGQTTDKKRLIRFTEEANQPTTSPTAWSIDLSGLEVERSEGGAESEALHAPKSFHIEGTKSGRTEWGLLKESTSVLVGCGPAVAFHFRNMILDDMRKQETDSGYDSASDTDADSDSGWSSNSESDSEETSDSEEQAPQQKPKSNASDCLVICCHGEKPVWISWDNQSNSQTLVSCALHPHEKLAVFSRRLGELELVDMASGEISRLAIEDPAAASASASVIFRELRFSPCGQYLYSLLVLIDDNADVGSTCQVLLSVFKFDGQSRDAGLLSRCAAVQRVTYKFRAATERLRAPFILSHWDVDMLYLCLPLLSCSPKVVRIDLARARHNILEDVTYAQTLTSPVFFPNSTASRNPRLLYRSSPTDSKDILLLALDGGFQGDGQGDDGNSYPPVVMEWKISKKDGWKMWDEETDGQEPALAEDLRTYSQLRGTFVSAEKRFTVVVRSGLDWTRKAFLSCG</sequence>
<organism evidence="5 6">
    <name type="scientific">Lasiosphaeria ovina</name>
    <dbReference type="NCBI Taxonomy" id="92902"/>
    <lineage>
        <taxon>Eukaryota</taxon>
        <taxon>Fungi</taxon>
        <taxon>Dikarya</taxon>
        <taxon>Ascomycota</taxon>
        <taxon>Pezizomycotina</taxon>
        <taxon>Sordariomycetes</taxon>
        <taxon>Sordariomycetidae</taxon>
        <taxon>Sordariales</taxon>
        <taxon>Lasiosphaeriaceae</taxon>
        <taxon>Lasiosphaeria</taxon>
    </lineage>
</organism>
<reference evidence="5" key="2">
    <citation type="submission" date="2023-06" db="EMBL/GenBank/DDBJ databases">
        <authorList>
            <consortium name="Lawrence Berkeley National Laboratory"/>
            <person name="Haridas S."/>
            <person name="Hensen N."/>
            <person name="Bonometti L."/>
            <person name="Westerberg I."/>
            <person name="Brannstrom I.O."/>
            <person name="Guillou S."/>
            <person name="Cros-Aarteil S."/>
            <person name="Calhoun S."/>
            <person name="Kuo A."/>
            <person name="Mondo S."/>
            <person name="Pangilinan J."/>
            <person name="Riley R."/>
            <person name="Labutti K."/>
            <person name="Andreopoulos B."/>
            <person name="Lipzen A."/>
            <person name="Chen C."/>
            <person name="Yanf M."/>
            <person name="Daum C."/>
            <person name="Ng V."/>
            <person name="Clum A."/>
            <person name="Steindorff A."/>
            <person name="Ohm R."/>
            <person name="Martin F."/>
            <person name="Silar P."/>
            <person name="Natvig D."/>
            <person name="Lalanne C."/>
            <person name="Gautier V."/>
            <person name="Ament-Velasquez S.L."/>
            <person name="Kruys A."/>
            <person name="Hutchinson M.I."/>
            <person name="Powell A.J."/>
            <person name="Barry K."/>
            <person name="Miller A.N."/>
            <person name="Grigoriev I.V."/>
            <person name="Debuchy R."/>
            <person name="Gladieux P."/>
            <person name="Thoren M.H."/>
            <person name="Johannesson H."/>
        </authorList>
    </citation>
    <scope>NUCLEOTIDE SEQUENCE</scope>
    <source>
        <strain evidence="5">CBS 958.72</strain>
    </source>
</reference>
<dbReference type="Pfam" id="PF24809">
    <property type="entry name" value="DUF7708"/>
    <property type="match status" value="1"/>
</dbReference>
<reference evidence="5" key="1">
    <citation type="journal article" date="2023" name="Mol. Phylogenet. Evol.">
        <title>Genome-scale phylogeny and comparative genomics of the fungal order Sordariales.</title>
        <authorList>
            <person name="Hensen N."/>
            <person name="Bonometti L."/>
            <person name="Westerberg I."/>
            <person name="Brannstrom I.O."/>
            <person name="Guillou S."/>
            <person name="Cros-Aarteil S."/>
            <person name="Calhoun S."/>
            <person name="Haridas S."/>
            <person name="Kuo A."/>
            <person name="Mondo S."/>
            <person name="Pangilinan J."/>
            <person name="Riley R."/>
            <person name="LaButti K."/>
            <person name="Andreopoulos B."/>
            <person name="Lipzen A."/>
            <person name="Chen C."/>
            <person name="Yan M."/>
            <person name="Daum C."/>
            <person name="Ng V."/>
            <person name="Clum A."/>
            <person name="Steindorff A."/>
            <person name="Ohm R.A."/>
            <person name="Martin F."/>
            <person name="Silar P."/>
            <person name="Natvig D.O."/>
            <person name="Lalanne C."/>
            <person name="Gautier V."/>
            <person name="Ament-Velasquez S.L."/>
            <person name="Kruys A."/>
            <person name="Hutchinson M.I."/>
            <person name="Powell A.J."/>
            <person name="Barry K."/>
            <person name="Miller A.N."/>
            <person name="Grigoriev I.V."/>
            <person name="Debuchy R."/>
            <person name="Gladieux P."/>
            <person name="Hiltunen Thoren M."/>
            <person name="Johannesson H."/>
        </authorList>
    </citation>
    <scope>NUCLEOTIDE SEQUENCE</scope>
    <source>
        <strain evidence="5">CBS 958.72</strain>
    </source>
</reference>
<feature type="domain" description="Nephrocystin 3-like N-terminal" evidence="4">
    <location>
        <begin position="271"/>
        <end position="434"/>
    </location>
</feature>
<proteinExistence type="predicted"/>
<name>A0AAE0KE12_9PEZI</name>
<dbReference type="InterPro" id="IPR027417">
    <property type="entry name" value="P-loop_NTPase"/>
</dbReference>
<evidence type="ECO:0000256" key="2">
    <source>
        <dbReference type="SAM" id="MobiDB-lite"/>
    </source>
</evidence>
<dbReference type="PANTHER" id="PTHR10039:SF14">
    <property type="entry name" value="NACHT DOMAIN-CONTAINING PROTEIN"/>
    <property type="match status" value="1"/>
</dbReference>
<dbReference type="InterPro" id="IPR056125">
    <property type="entry name" value="DUF7708"/>
</dbReference>
<feature type="domain" description="DUF7708" evidence="3">
    <location>
        <begin position="86"/>
        <end position="228"/>
    </location>
</feature>
<dbReference type="Proteomes" id="UP001287356">
    <property type="component" value="Unassembled WGS sequence"/>
</dbReference>
<dbReference type="EMBL" id="JAULSN010000004">
    <property type="protein sequence ID" value="KAK3374251.1"/>
    <property type="molecule type" value="Genomic_DNA"/>
</dbReference>
<feature type="compositionally biased region" description="Acidic residues" evidence="2">
    <location>
        <begin position="1014"/>
        <end position="1024"/>
    </location>
</feature>
<dbReference type="Gene3D" id="3.40.50.300">
    <property type="entry name" value="P-loop containing nucleotide triphosphate hydrolases"/>
    <property type="match status" value="1"/>
</dbReference>
<dbReference type="InterPro" id="IPR056884">
    <property type="entry name" value="NPHP3-like_N"/>
</dbReference>
<evidence type="ECO:0000313" key="5">
    <source>
        <dbReference type="EMBL" id="KAK3374251.1"/>
    </source>
</evidence>
<keyword evidence="6" id="KW-1185">Reference proteome</keyword>
<protein>
    <recommendedName>
        <fullName evidence="7">NACHT domain-containing protein</fullName>
    </recommendedName>
</protein>
<feature type="region of interest" description="Disordered" evidence="2">
    <location>
        <begin position="866"/>
        <end position="896"/>
    </location>
</feature>
<evidence type="ECO:0000259" key="3">
    <source>
        <dbReference type="Pfam" id="PF24809"/>
    </source>
</evidence>
<accession>A0AAE0KE12</accession>
<keyword evidence="1" id="KW-0677">Repeat</keyword>
<comment type="caution">
    <text evidence="5">The sequence shown here is derived from an EMBL/GenBank/DDBJ whole genome shotgun (WGS) entry which is preliminary data.</text>
</comment>
<feature type="region of interest" description="Disordered" evidence="2">
    <location>
        <begin position="990"/>
        <end position="1032"/>
    </location>
</feature>
<evidence type="ECO:0008006" key="7">
    <source>
        <dbReference type="Google" id="ProtNLM"/>
    </source>
</evidence>
<dbReference type="PANTHER" id="PTHR10039">
    <property type="entry name" value="AMELOGENIN"/>
    <property type="match status" value="1"/>
</dbReference>
<evidence type="ECO:0000313" key="6">
    <source>
        <dbReference type="Proteomes" id="UP001287356"/>
    </source>
</evidence>
<evidence type="ECO:0000259" key="4">
    <source>
        <dbReference type="Pfam" id="PF24883"/>
    </source>
</evidence>
<evidence type="ECO:0000256" key="1">
    <source>
        <dbReference type="ARBA" id="ARBA00022737"/>
    </source>
</evidence>
<feature type="region of interest" description="Disordered" evidence="2">
    <location>
        <begin position="925"/>
        <end position="946"/>
    </location>
</feature>
<dbReference type="SUPFAM" id="SSF52540">
    <property type="entry name" value="P-loop containing nucleoside triphosphate hydrolases"/>
    <property type="match status" value="1"/>
</dbReference>
<gene>
    <name evidence="5" type="ORF">B0T24DRAFT_290604</name>
</gene>
<dbReference type="Pfam" id="PF24883">
    <property type="entry name" value="NPHP3_N"/>
    <property type="match status" value="1"/>
</dbReference>